<sequence length="254" mass="28505">MTKIIRQLKFDALRIMIRNKSFLFFTLLMPAGFYLLFTKIMIVGSGPEMHQFYMTYMGSMIIYSGVIGAVFGVATILKSDRDKGLVLFLQMTPTGSKNYYISVYTITVLLNLCAVIVLGILARFVNNVNFSLEQFAVILLIVLIGQIPMILLGTLMSYFKTQETLSVASNLIAFPLAIVSGLWWPISTMPDWLQGIGKVMPTYFANNLLEKTMLHGELDLGDIYGIITWVAIMFSITILVVKIQQKKGLRISEA</sequence>
<dbReference type="Pfam" id="PF01061">
    <property type="entry name" value="ABC2_membrane"/>
    <property type="match status" value="1"/>
</dbReference>
<dbReference type="PIRSF" id="PIRSF006648">
    <property type="entry name" value="DrrB"/>
    <property type="match status" value="1"/>
</dbReference>
<keyword evidence="3 5" id="KW-1133">Transmembrane helix</keyword>
<keyword evidence="4 5" id="KW-0472">Membrane</keyword>
<feature type="domain" description="ABC-2 type transporter transmembrane" evidence="6">
    <location>
        <begin position="14"/>
        <end position="213"/>
    </location>
</feature>
<evidence type="ECO:0000256" key="5">
    <source>
        <dbReference type="SAM" id="Phobius"/>
    </source>
</evidence>
<organism evidence="7 8">
    <name type="scientific">Liquorilactobacillus hordei</name>
    <dbReference type="NCBI Taxonomy" id="468911"/>
    <lineage>
        <taxon>Bacteria</taxon>
        <taxon>Bacillati</taxon>
        <taxon>Bacillota</taxon>
        <taxon>Bacilli</taxon>
        <taxon>Lactobacillales</taxon>
        <taxon>Lactobacillaceae</taxon>
        <taxon>Liquorilactobacillus</taxon>
    </lineage>
</organism>
<keyword evidence="2 5" id="KW-0812">Transmembrane</keyword>
<dbReference type="PANTHER" id="PTHR43027">
    <property type="entry name" value="DOXORUBICIN RESISTANCE ABC TRANSPORTER PERMEASE PROTEIN DRRC-RELATED"/>
    <property type="match status" value="1"/>
</dbReference>
<feature type="transmembrane region" description="Helical" evidence="5">
    <location>
        <begin position="167"/>
        <end position="186"/>
    </location>
</feature>
<feature type="transmembrane region" description="Helical" evidence="5">
    <location>
        <begin position="21"/>
        <end position="42"/>
    </location>
</feature>
<dbReference type="PANTHER" id="PTHR43027:SF1">
    <property type="entry name" value="DOXORUBICIN RESISTANCE ABC TRANSPORTER PERMEASE PROTEIN DRRC-RELATED"/>
    <property type="match status" value="1"/>
</dbReference>
<evidence type="ECO:0000256" key="2">
    <source>
        <dbReference type="ARBA" id="ARBA00022692"/>
    </source>
</evidence>
<dbReference type="EMBL" id="CP018176">
    <property type="protein sequence ID" value="AUJ28959.1"/>
    <property type="molecule type" value="Genomic_DNA"/>
</dbReference>
<dbReference type="GO" id="GO:0043190">
    <property type="term" value="C:ATP-binding cassette (ABC) transporter complex"/>
    <property type="evidence" value="ECO:0007669"/>
    <property type="project" value="InterPro"/>
</dbReference>
<dbReference type="InterPro" id="IPR013525">
    <property type="entry name" value="ABC2_TM"/>
</dbReference>
<evidence type="ECO:0000256" key="3">
    <source>
        <dbReference type="ARBA" id="ARBA00022989"/>
    </source>
</evidence>
<feature type="transmembrane region" description="Helical" evidence="5">
    <location>
        <begin position="223"/>
        <end position="241"/>
    </location>
</feature>
<evidence type="ECO:0000313" key="8">
    <source>
        <dbReference type="Proteomes" id="UP000314960"/>
    </source>
</evidence>
<dbReference type="RefSeq" id="WP_141052656.1">
    <property type="nucleotide sequence ID" value="NZ_CP018176.1"/>
</dbReference>
<gene>
    <name evidence="7" type="ORF">BSQ49_01235</name>
</gene>
<evidence type="ECO:0000313" key="7">
    <source>
        <dbReference type="EMBL" id="AUJ28959.1"/>
    </source>
</evidence>
<dbReference type="GO" id="GO:0140359">
    <property type="term" value="F:ABC-type transporter activity"/>
    <property type="evidence" value="ECO:0007669"/>
    <property type="project" value="InterPro"/>
</dbReference>
<comment type="subcellular location">
    <subcellularLocation>
        <location evidence="1">Membrane</location>
        <topology evidence="1">Multi-pass membrane protein</topology>
    </subcellularLocation>
</comment>
<name>A0A3S6QMY0_9LACO</name>
<dbReference type="Proteomes" id="UP000314960">
    <property type="component" value="Chromosome"/>
</dbReference>
<proteinExistence type="predicted"/>
<evidence type="ECO:0000259" key="6">
    <source>
        <dbReference type="Pfam" id="PF01061"/>
    </source>
</evidence>
<evidence type="ECO:0000256" key="4">
    <source>
        <dbReference type="ARBA" id="ARBA00023136"/>
    </source>
</evidence>
<protein>
    <submittedName>
        <fullName evidence="7">Multidrug ABC transporter permease</fullName>
    </submittedName>
</protein>
<feature type="transmembrane region" description="Helical" evidence="5">
    <location>
        <begin position="98"/>
        <end position="122"/>
    </location>
</feature>
<dbReference type="InterPro" id="IPR052902">
    <property type="entry name" value="ABC-2_transporter"/>
</dbReference>
<accession>A0A3S6QMY0</accession>
<dbReference type="InterPro" id="IPR000412">
    <property type="entry name" value="ABC_2_transport"/>
</dbReference>
<feature type="transmembrane region" description="Helical" evidence="5">
    <location>
        <begin position="54"/>
        <end position="77"/>
    </location>
</feature>
<evidence type="ECO:0000256" key="1">
    <source>
        <dbReference type="ARBA" id="ARBA00004141"/>
    </source>
</evidence>
<dbReference type="AlphaFoldDB" id="A0A3S6QMY0"/>
<feature type="transmembrane region" description="Helical" evidence="5">
    <location>
        <begin position="134"/>
        <end position="155"/>
    </location>
</feature>
<dbReference type="KEGG" id="lhw:BSQ49_01235"/>
<reference evidence="7 8" key="1">
    <citation type="submission" date="2016-11" db="EMBL/GenBank/DDBJ databases">
        <title>Interaction between Lactobacillus species and yeast in water kefir.</title>
        <authorList>
            <person name="Behr J."/>
            <person name="Xu D."/>
            <person name="Vogel R.F."/>
        </authorList>
    </citation>
    <scope>NUCLEOTIDE SEQUENCE [LARGE SCALE GENOMIC DNA]</scope>
    <source>
        <strain evidence="7 8">TMW 1.1822</strain>
    </source>
</reference>